<dbReference type="Gene3D" id="3.30.70.270">
    <property type="match status" value="1"/>
</dbReference>
<dbReference type="EMBL" id="BMOR01000017">
    <property type="protein sequence ID" value="GGN43073.1"/>
    <property type="molecule type" value="Genomic_DNA"/>
</dbReference>
<evidence type="ECO:0000259" key="1">
    <source>
        <dbReference type="PROSITE" id="PS50887"/>
    </source>
</evidence>
<gene>
    <name evidence="2" type="ORF">GCM10010842_30180</name>
</gene>
<dbReference type="SUPFAM" id="SSF55073">
    <property type="entry name" value="Nucleotide cyclase"/>
    <property type="match status" value="1"/>
</dbReference>
<comment type="caution">
    <text evidence="2">The sequence shown here is derived from an EMBL/GenBank/DDBJ whole genome shotgun (WGS) entry which is preliminary data.</text>
</comment>
<dbReference type="InterPro" id="IPR000160">
    <property type="entry name" value="GGDEF_dom"/>
</dbReference>
<protein>
    <recommendedName>
        <fullName evidence="1">GGDEF domain-containing protein</fullName>
    </recommendedName>
</protein>
<dbReference type="InterPro" id="IPR043128">
    <property type="entry name" value="Rev_trsase/Diguanyl_cyclase"/>
</dbReference>
<feature type="domain" description="GGDEF" evidence="1">
    <location>
        <begin position="1"/>
        <end position="54"/>
    </location>
</feature>
<proteinExistence type="predicted"/>
<accession>A0ABQ2JDH1</accession>
<keyword evidence="3" id="KW-1185">Reference proteome</keyword>
<name>A0ABQ2JDH1_9DEIO</name>
<sequence length="54" mass="6046">MARAARASIRAGDRMGRWGGEEFLILVHGDAAQAARVAGRLRDDLRARTRWWAP</sequence>
<evidence type="ECO:0000313" key="2">
    <source>
        <dbReference type="EMBL" id="GGN43073.1"/>
    </source>
</evidence>
<evidence type="ECO:0000313" key="3">
    <source>
        <dbReference type="Proteomes" id="UP000645517"/>
    </source>
</evidence>
<dbReference type="InterPro" id="IPR029787">
    <property type="entry name" value="Nucleotide_cyclase"/>
</dbReference>
<organism evidence="2 3">
    <name type="scientific">Deinococcus daejeonensis</name>
    <dbReference type="NCBI Taxonomy" id="1007098"/>
    <lineage>
        <taxon>Bacteria</taxon>
        <taxon>Thermotogati</taxon>
        <taxon>Deinococcota</taxon>
        <taxon>Deinococci</taxon>
        <taxon>Deinococcales</taxon>
        <taxon>Deinococcaceae</taxon>
        <taxon>Deinococcus</taxon>
    </lineage>
</organism>
<dbReference type="Proteomes" id="UP000645517">
    <property type="component" value="Unassembled WGS sequence"/>
</dbReference>
<reference evidence="3" key="1">
    <citation type="journal article" date="2019" name="Int. J. Syst. Evol. Microbiol.">
        <title>The Global Catalogue of Microorganisms (GCM) 10K type strain sequencing project: providing services to taxonomists for standard genome sequencing and annotation.</title>
        <authorList>
            <consortium name="The Broad Institute Genomics Platform"/>
            <consortium name="The Broad Institute Genome Sequencing Center for Infectious Disease"/>
            <person name="Wu L."/>
            <person name="Ma J."/>
        </authorList>
    </citation>
    <scope>NUCLEOTIDE SEQUENCE [LARGE SCALE GENOMIC DNA]</scope>
    <source>
        <strain evidence="3">JCM 16918</strain>
    </source>
</reference>
<dbReference type="PROSITE" id="PS50887">
    <property type="entry name" value="GGDEF"/>
    <property type="match status" value="1"/>
</dbReference>
<dbReference type="Pfam" id="PF00990">
    <property type="entry name" value="GGDEF"/>
    <property type="match status" value="1"/>
</dbReference>